<evidence type="ECO:0000313" key="18">
    <source>
        <dbReference type="EMBL" id="QPJ65685.1"/>
    </source>
</evidence>
<dbReference type="InterPro" id="IPR014016">
    <property type="entry name" value="UvrD-like_ATP-bd"/>
</dbReference>
<evidence type="ECO:0000256" key="5">
    <source>
        <dbReference type="ARBA" id="ARBA00022806"/>
    </source>
</evidence>
<keyword evidence="3" id="KW-0227">DNA damage</keyword>
<evidence type="ECO:0000256" key="13">
    <source>
        <dbReference type="ARBA" id="ARBA00034923"/>
    </source>
</evidence>
<keyword evidence="1" id="KW-0540">Nuclease</keyword>
<evidence type="ECO:0000256" key="6">
    <source>
        <dbReference type="ARBA" id="ARBA00022839"/>
    </source>
</evidence>
<comment type="catalytic activity">
    <reaction evidence="11">
        <text>Couples ATP hydrolysis with the unwinding of duplex DNA by translocating in the 3'-5' direction.</text>
        <dbReference type="EC" id="5.6.2.4"/>
    </reaction>
</comment>
<sequence length="1124" mass="127224">MTNLPDDEARQKALDPSRSYIVQAPAGSGKTELLIQRYLRLLAIVECPEQILAMTFTRKAAGEMKHRIVKALDSGQNEKAPEEIHALKTWTLAKNALAQDRLKGWNLLDNPTRLKIQTIDSFCTGLVKQMPLRSELGGPVGVEERPQALYKEAARRILSSIESNRPEGNRVRSILSHLDGSKSILLKRIMDLYQKRDQWMTIFHEDFSVGDETRIFFERLLQKLIASKLREVSDAFPQELEKELVQAANYAAENLKVKSPAHPIVGLESMLALPLPDIENYDHWQALTELLLTKAGDIRKTADVRLGFPSDKNVESKNMKKRFTQLLETLSENKSLGELLKSVQNLPPPRFTEDEWKILQETIQLFPLLSNTLRRVFKETGRIDFSEITLSARKALGTDEDPTDLLLYLDYKLQHILVDEFQDTSFKQFHLLEALTSGWERDDGRSLFIVGDPQQSIYRFRDAEVGLFLKAQENGIGEVPLAKLTLTSNFRSHGALVDWFNACFQSAFPHHENSELGAISYSPSTTVIEDSSQSDMPAPGVELHSFLTSDAHKDTAQDEAETIAALSSRYLRDCPQASIAILVKSRAHLAQIVATLRDKNIPFQAEEIDILTSRPAIQDLLALMRALLSPNDDIAWASILRAPWCGMSLQDLQLIRQEDLSAPLALQIRHPEIHSALTEDGRKRLERFNQVMEQSGATDSGLRFRDLLEGVWISLGGPACIGVCSVEDIEVFFDEIEKATANGDLSQLNQFSARLDSLYAAPQTHQGNALQIMTMHKAKGLEFDIVLLPGLGKKPRPDEKRLVYWMPYDEGILIAPIEEKGGEKNKIYEFINTINKTKNQYESARLLYVATTRAKRKLHLLGHTSDKEEGPVPARHSALDMLWPHLQSEWVQASIANLPETPADSSDETPQFTALKRLAAEVALPEPDPDIEIGATLEMSFEQDMKPLFFWAGSEARYLGTSLHRCFQKIAEDGAEQWDEQRIQKLHPKMIASLQSQGLSKSSAEAQAEKGMRALKLALEDSTGRWILSNREQAETEYALTRFSNNRFIERIIDRTFIDKGIRWIIDFKTGEHQGSNLESFFEEEMIRYRPQLDQYESILIEKGETLPIKKALYYPLHSRLVEL</sequence>
<evidence type="ECO:0000256" key="10">
    <source>
        <dbReference type="ARBA" id="ARBA00023235"/>
    </source>
</evidence>
<dbReference type="GO" id="GO:0003677">
    <property type="term" value="F:DNA binding"/>
    <property type="evidence" value="ECO:0007669"/>
    <property type="project" value="UniProtKB-KW"/>
</dbReference>
<reference evidence="19" key="1">
    <citation type="submission" date="2020-02" db="EMBL/GenBank/DDBJ databases">
        <title>Genomic and physiological characterization of two novel Nitrospinaceae genera.</title>
        <authorList>
            <person name="Mueller A.J."/>
            <person name="Jung M.-Y."/>
            <person name="Strachan C.R."/>
            <person name="Herbold C.W."/>
            <person name="Kirkegaard R.H."/>
            <person name="Daims H."/>
        </authorList>
    </citation>
    <scope>NUCLEOTIDE SEQUENCE [LARGE SCALE GENOMIC DNA]</scope>
</reference>
<feature type="domain" description="UvrD-like helicase ATP-binding" evidence="16">
    <location>
        <begin position="3"/>
        <end position="493"/>
    </location>
</feature>
<dbReference type="PANTHER" id="PTHR11070:SF2">
    <property type="entry name" value="ATP-DEPENDENT DNA HELICASE SRS2"/>
    <property type="match status" value="1"/>
</dbReference>
<evidence type="ECO:0000256" key="15">
    <source>
        <dbReference type="PROSITE-ProRule" id="PRU00560"/>
    </source>
</evidence>
<evidence type="ECO:0000256" key="12">
    <source>
        <dbReference type="ARBA" id="ARBA00034808"/>
    </source>
</evidence>
<dbReference type="InterPro" id="IPR038726">
    <property type="entry name" value="PDDEXK_AddAB-type"/>
</dbReference>
<dbReference type="KEGG" id="nva:G3M78_09885"/>
<dbReference type="EC" id="5.6.2.4" evidence="12"/>
<dbReference type="GO" id="GO:0004527">
    <property type="term" value="F:exonuclease activity"/>
    <property type="evidence" value="ECO:0007669"/>
    <property type="project" value="UniProtKB-KW"/>
</dbReference>
<dbReference type="GO" id="GO:0000725">
    <property type="term" value="P:recombinational repair"/>
    <property type="evidence" value="ECO:0007669"/>
    <property type="project" value="TreeGrafter"/>
</dbReference>
<keyword evidence="2 15" id="KW-0547">Nucleotide-binding</keyword>
<dbReference type="InterPro" id="IPR027417">
    <property type="entry name" value="P-loop_NTPase"/>
</dbReference>
<evidence type="ECO:0000313" key="19">
    <source>
        <dbReference type="Proteomes" id="UP000594464"/>
    </source>
</evidence>
<feature type="domain" description="UvrD-like helicase C-terminal" evidence="17">
    <location>
        <begin position="509"/>
        <end position="780"/>
    </location>
</feature>
<proteinExistence type="predicted"/>
<keyword evidence="5 15" id="KW-0347">Helicase</keyword>
<comment type="catalytic activity">
    <reaction evidence="14">
        <text>ATP + H2O = ADP + phosphate + H(+)</text>
        <dbReference type="Rhea" id="RHEA:13065"/>
        <dbReference type="ChEBI" id="CHEBI:15377"/>
        <dbReference type="ChEBI" id="CHEBI:15378"/>
        <dbReference type="ChEBI" id="CHEBI:30616"/>
        <dbReference type="ChEBI" id="CHEBI:43474"/>
        <dbReference type="ChEBI" id="CHEBI:456216"/>
        <dbReference type="EC" id="5.6.2.4"/>
    </reaction>
</comment>
<dbReference type="PROSITE" id="PS51198">
    <property type="entry name" value="UVRD_HELICASE_ATP_BIND"/>
    <property type="match status" value="1"/>
</dbReference>
<evidence type="ECO:0000256" key="8">
    <source>
        <dbReference type="ARBA" id="ARBA00023125"/>
    </source>
</evidence>
<dbReference type="InterPro" id="IPR014017">
    <property type="entry name" value="DNA_helicase_UvrD-like_C"/>
</dbReference>
<dbReference type="GO" id="GO:0043138">
    <property type="term" value="F:3'-5' DNA helicase activity"/>
    <property type="evidence" value="ECO:0007669"/>
    <property type="project" value="UniProtKB-EC"/>
</dbReference>
<organism evidence="18 19">
    <name type="scientific">Candidatus Nitrohelix vancouverensis</name>
    <dbReference type="NCBI Taxonomy" id="2705534"/>
    <lineage>
        <taxon>Bacteria</taxon>
        <taxon>Pseudomonadati</taxon>
        <taxon>Nitrospinota/Tectimicrobiota group</taxon>
        <taxon>Nitrospinota</taxon>
        <taxon>Nitrospinia</taxon>
        <taxon>Nitrospinales</taxon>
        <taxon>Nitrospinaceae</taxon>
        <taxon>Candidatus Nitrohelix</taxon>
    </lineage>
</organism>
<evidence type="ECO:0000259" key="16">
    <source>
        <dbReference type="PROSITE" id="PS51198"/>
    </source>
</evidence>
<dbReference type="Pfam" id="PF00580">
    <property type="entry name" value="UvrD-helicase"/>
    <property type="match status" value="1"/>
</dbReference>
<dbReference type="GO" id="GO:0033202">
    <property type="term" value="C:DNA helicase complex"/>
    <property type="evidence" value="ECO:0007669"/>
    <property type="project" value="TreeGrafter"/>
</dbReference>
<dbReference type="GO" id="GO:0005524">
    <property type="term" value="F:ATP binding"/>
    <property type="evidence" value="ECO:0007669"/>
    <property type="project" value="UniProtKB-UniRule"/>
</dbReference>
<dbReference type="AlphaFoldDB" id="A0A7T0G3S4"/>
<dbReference type="PROSITE" id="PS51217">
    <property type="entry name" value="UVRD_HELICASE_CTER"/>
    <property type="match status" value="1"/>
</dbReference>
<evidence type="ECO:0000256" key="3">
    <source>
        <dbReference type="ARBA" id="ARBA00022763"/>
    </source>
</evidence>
<evidence type="ECO:0000256" key="1">
    <source>
        <dbReference type="ARBA" id="ARBA00022722"/>
    </source>
</evidence>
<dbReference type="EMBL" id="CP048620">
    <property type="protein sequence ID" value="QPJ65685.1"/>
    <property type="molecule type" value="Genomic_DNA"/>
</dbReference>
<keyword evidence="4 15" id="KW-0378">Hydrolase</keyword>
<dbReference type="Gene3D" id="1.10.486.10">
    <property type="entry name" value="PCRA, domain 4"/>
    <property type="match status" value="1"/>
</dbReference>
<keyword evidence="7 15" id="KW-0067">ATP-binding</keyword>
<dbReference type="Proteomes" id="UP000594464">
    <property type="component" value="Chromosome"/>
</dbReference>
<evidence type="ECO:0000259" key="17">
    <source>
        <dbReference type="PROSITE" id="PS51217"/>
    </source>
</evidence>
<gene>
    <name evidence="18" type="ORF">G3M78_09885</name>
</gene>
<evidence type="ECO:0000256" key="14">
    <source>
        <dbReference type="ARBA" id="ARBA00048988"/>
    </source>
</evidence>
<dbReference type="Pfam" id="PF12705">
    <property type="entry name" value="PDDEXK_1"/>
    <property type="match status" value="1"/>
</dbReference>
<evidence type="ECO:0000256" key="11">
    <source>
        <dbReference type="ARBA" id="ARBA00034617"/>
    </source>
</evidence>
<dbReference type="SUPFAM" id="SSF52540">
    <property type="entry name" value="P-loop containing nucleoside triphosphate hydrolases"/>
    <property type="match status" value="1"/>
</dbReference>
<evidence type="ECO:0000256" key="4">
    <source>
        <dbReference type="ARBA" id="ARBA00022801"/>
    </source>
</evidence>
<evidence type="ECO:0000256" key="9">
    <source>
        <dbReference type="ARBA" id="ARBA00023204"/>
    </source>
</evidence>
<keyword evidence="8" id="KW-0238">DNA-binding</keyword>
<dbReference type="GO" id="GO:0005829">
    <property type="term" value="C:cytosol"/>
    <property type="evidence" value="ECO:0007669"/>
    <property type="project" value="TreeGrafter"/>
</dbReference>
<dbReference type="Gene3D" id="3.90.320.10">
    <property type="match status" value="1"/>
</dbReference>
<evidence type="ECO:0000256" key="7">
    <source>
        <dbReference type="ARBA" id="ARBA00022840"/>
    </source>
</evidence>
<keyword evidence="6" id="KW-0269">Exonuclease</keyword>
<dbReference type="InterPro" id="IPR011335">
    <property type="entry name" value="Restrct_endonuc-II-like"/>
</dbReference>
<feature type="binding site" evidence="15">
    <location>
        <begin position="24"/>
        <end position="31"/>
    </location>
    <ligand>
        <name>ATP</name>
        <dbReference type="ChEBI" id="CHEBI:30616"/>
    </ligand>
</feature>
<dbReference type="InterPro" id="IPR011604">
    <property type="entry name" value="PDDEXK-like_dom_sf"/>
</dbReference>
<dbReference type="Gene3D" id="3.40.50.300">
    <property type="entry name" value="P-loop containing nucleotide triphosphate hydrolases"/>
    <property type="match status" value="4"/>
</dbReference>
<name>A0A7T0G3S4_9BACT</name>
<dbReference type="Pfam" id="PF13361">
    <property type="entry name" value="UvrD_C"/>
    <property type="match status" value="2"/>
</dbReference>
<evidence type="ECO:0000256" key="2">
    <source>
        <dbReference type="ARBA" id="ARBA00022741"/>
    </source>
</evidence>
<dbReference type="SUPFAM" id="SSF52980">
    <property type="entry name" value="Restriction endonuclease-like"/>
    <property type="match status" value="1"/>
</dbReference>
<dbReference type="InterPro" id="IPR000212">
    <property type="entry name" value="DNA_helicase_UvrD/REP"/>
</dbReference>
<keyword evidence="10" id="KW-0413">Isomerase</keyword>
<accession>A0A7T0G3S4</accession>
<dbReference type="PANTHER" id="PTHR11070">
    <property type="entry name" value="UVRD / RECB / PCRA DNA HELICASE FAMILY MEMBER"/>
    <property type="match status" value="1"/>
</dbReference>
<keyword evidence="9" id="KW-0234">DNA repair</keyword>
<protein>
    <recommendedName>
        <fullName evidence="12">DNA 3'-5' helicase</fullName>
        <ecNumber evidence="12">5.6.2.4</ecNumber>
    </recommendedName>
    <alternativeName>
        <fullName evidence="13">DNA 3'-5' helicase II</fullName>
    </alternativeName>
</protein>